<proteinExistence type="predicted"/>
<feature type="domain" description="Hydantoinase A/oxoprolinase" evidence="1">
    <location>
        <begin position="214"/>
        <end position="498"/>
    </location>
</feature>
<protein>
    <submittedName>
        <fullName evidence="3">Hydantoinase/oxoprolinase family protein</fullName>
    </submittedName>
</protein>
<dbReference type="InterPro" id="IPR002821">
    <property type="entry name" value="Hydantoinase_A"/>
</dbReference>
<evidence type="ECO:0000259" key="1">
    <source>
        <dbReference type="Pfam" id="PF01968"/>
    </source>
</evidence>
<feature type="domain" description="Hydantoinase/oxoprolinase N-terminal" evidence="2">
    <location>
        <begin position="28"/>
        <end position="192"/>
    </location>
</feature>
<dbReference type="InterPro" id="IPR008040">
    <property type="entry name" value="Hydant_A_N"/>
</dbReference>
<dbReference type="PANTHER" id="PTHR11365:SF23">
    <property type="entry name" value="HYPOTHETICAL 5-OXOPROLINASE (EUROFUNG)-RELATED"/>
    <property type="match status" value="1"/>
</dbReference>
<dbReference type="RefSeq" id="WP_164130165.1">
    <property type="nucleotide sequence ID" value="NZ_JAAGOX010000020.1"/>
</dbReference>
<dbReference type="EMBL" id="JAAGOX010000020">
    <property type="protein sequence ID" value="NDW45728.1"/>
    <property type="molecule type" value="Genomic_DNA"/>
</dbReference>
<accession>A0A6B2NQQ5</accession>
<organism evidence="3">
    <name type="scientific">Ruegeria sp. PrR005</name>
    <dbReference type="NCBI Taxonomy" id="2706882"/>
    <lineage>
        <taxon>Bacteria</taxon>
        <taxon>Pseudomonadati</taxon>
        <taxon>Pseudomonadota</taxon>
        <taxon>Alphaproteobacteria</taxon>
        <taxon>Rhodobacterales</taxon>
        <taxon>Roseobacteraceae</taxon>
        <taxon>Ruegeria</taxon>
    </lineage>
</organism>
<reference evidence="3" key="1">
    <citation type="submission" date="2020-02" db="EMBL/GenBank/DDBJ databases">
        <title>Delineation of the pyrene-degrading pathway in Roseobacter clade bacteria by genomic analysis.</title>
        <authorList>
            <person name="Zhou H."/>
            <person name="Wang H."/>
        </authorList>
    </citation>
    <scope>NUCLEOTIDE SEQUENCE</scope>
    <source>
        <strain evidence="3">PrR005</strain>
    </source>
</reference>
<dbReference type="PANTHER" id="PTHR11365">
    <property type="entry name" value="5-OXOPROLINASE RELATED"/>
    <property type="match status" value="1"/>
</dbReference>
<dbReference type="InterPro" id="IPR045079">
    <property type="entry name" value="Oxoprolinase-like"/>
</dbReference>
<comment type="caution">
    <text evidence="3">The sequence shown here is derived from an EMBL/GenBank/DDBJ whole genome shotgun (WGS) entry which is preliminary data.</text>
</comment>
<evidence type="ECO:0000259" key="2">
    <source>
        <dbReference type="Pfam" id="PF05378"/>
    </source>
</evidence>
<dbReference type="GO" id="GO:0017168">
    <property type="term" value="F:5-oxoprolinase (ATP-hydrolyzing) activity"/>
    <property type="evidence" value="ECO:0007669"/>
    <property type="project" value="TreeGrafter"/>
</dbReference>
<dbReference type="GO" id="GO:0006749">
    <property type="term" value="P:glutathione metabolic process"/>
    <property type="evidence" value="ECO:0007669"/>
    <property type="project" value="TreeGrafter"/>
</dbReference>
<feature type="non-terminal residue" evidence="3">
    <location>
        <position position="1"/>
    </location>
</feature>
<dbReference type="Pfam" id="PF01968">
    <property type="entry name" value="Hydantoinase_A"/>
    <property type="match status" value="1"/>
</dbReference>
<evidence type="ECO:0000313" key="3">
    <source>
        <dbReference type="EMBL" id="NDW45728.1"/>
    </source>
</evidence>
<gene>
    <name evidence="3" type="ORF">G0P99_12230</name>
</gene>
<name>A0A6B2NQQ5_9RHOB</name>
<dbReference type="Pfam" id="PF05378">
    <property type="entry name" value="Hydant_A_N"/>
    <property type="match status" value="1"/>
</dbReference>
<dbReference type="GO" id="GO:0005829">
    <property type="term" value="C:cytosol"/>
    <property type="evidence" value="ECO:0007669"/>
    <property type="project" value="TreeGrafter"/>
</dbReference>
<dbReference type="AlphaFoldDB" id="A0A6B2NQQ5"/>
<sequence length="681" mass="71517">WNHRPDGPEATNALTIKPDQSDQATHLLDRTSGKVWRAKTPSVPSDPSQAFMNGVNQVLEEAGIAASDLSRVLHGTTVATNMILEDKGARTALVTTQGFRHVLEIGRQDIPRQANLFTWVKPARPVPAERIHEVRERIGTGGRVLAPLDEASVVEVAEALRRQNVEAVAVCLLHAYANPAHEERVVAILREALPGAAITCSTDVLPVVREYERSLATVLNASVMPGVSNYISRLEDRLTAAETASPLLLMQSNGRVAGTEAIRISPALTALSGPAAGVIGAIDTARACGIDDIITVDIGGTSADICLIRGGSVSLTQQGKVGDWPLSLPMVDMVTIGAGGGSIAAVNRATLSVGPGSAGAVPGPAAYGKGGTAATVTDAHAVLGHLPRALLGGTMTLDVEASRQVVTESVARALALTPEDAARGILAIMNNNMVGAVRTVSVERGHDPRDFTLMPFGGAGPLHGCALADLLGISRVLIPPAPGLLCATGLLAADMKAEFSRAMPAPGPVDQAEGDALFRELTARARDWLDAEDVDEEVREMRCRALLRFKGQGSEIAVDWGESAVETEARFRAEHEGLYGFTLEAPIELVTLRVEAVGRTEPAVASLLDPAPMPKPLQMQAVHWQEGRADTPIYDRAALGAGCVFTGPAILTQLDTTSIIEPGWTAMVHSSGALLLTKESA</sequence>